<organism evidence="1 2">
    <name type="scientific">Tachysurus vachellii</name>
    <name type="common">Darkbarbel catfish</name>
    <name type="synonym">Pelteobagrus vachellii</name>
    <dbReference type="NCBI Taxonomy" id="175792"/>
    <lineage>
        <taxon>Eukaryota</taxon>
        <taxon>Metazoa</taxon>
        <taxon>Chordata</taxon>
        <taxon>Craniata</taxon>
        <taxon>Vertebrata</taxon>
        <taxon>Euteleostomi</taxon>
        <taxon>Actinopterygii</taxon>
        <taxon>Neopterygii</taxon>
        <taxon>Teleostei</taxon>
        <taxon>Ostariophysi</taxon>
        <taxon>Siluriformes</taxon>
        <taxon>Bagridae</taxon>
        <taxon>Tachysurus</taxon>
    </lineage>
</organism>
<accession>A0AA88M274</accession>
<proteinExistence type="predicted"/>
<gene>
    <name evidence="1" type="ORF">Q7C36_017013</name>
</gene>
<dbReference type="EMBL" id="JAVHJS010000018">
    <property type="protein sequence ID" value="KAK2829023.1"/>
    <property type="molecule type" value="Genomic_DNA"/>
</dbReference>
<sequence>MVPFKEVLSEVRKVLQEENLLPSLLAQLVEAQIFSAQYYQTFISENLCDVDVDEMARRLALPVWEKWDASKVILSSVLMENEPENHVRQFRRLNVKVKPNQAKLRTTELSTSALQAQRHHFSSDLRIKPSN</sequence>
<keyword evidence="2" id="KW-1185">Reference proteome</keyword>
<name>A0AA88M274_TACVA</name>
<comment type="caution">
    <text evidence="1">The sequence shown here is derived from an EMBL/GenBank/DDBJ whole genome shotgun (WGS) entry which is preliminary data.</text>
</comment>
<dbReference type="Proteomes" id="UP001187315">
    <property type="component" value="Unassembled WGS sequence"/>
</dbReference>
<reference evidence="1" key="1">
    <citation type="submission" date="2023-08" db="EMBL/GenBank/DDBJ databases">
        <title>Pelteobagrus vachellii genome.</title>
        <authorList>
            <person name="Liu H."/>
        </authorList>
    </citation>
    <scope>NUCLEOTIDE SEQUENCE</scope>
    <source>
        <strain evidence="1">PRFRI_2022a</strain>
        <tissue evidence="1">Muscle</tissue>
    </source>
</reference>
<evidence type="ECO:0000313" key="2">
    <source>
        <dbReference type="Proteomes" id="UP001187315"/>
    </source>
</evidence>
<protein>
    <submittedName>
        <fullName evidence="1">Uncharacterized protein</fullName>
    </submittedName>
</protein>
<evidence type="ECO:0000313" key="1">
    <source>
        <dbReference type="EMBL" id="KAK2829023.1"/>
    </source>
</evidence>
<dbReference type="AlphaFoldDB" id="A0AA88M274"/>